<feature type="transmembrane region" description="Helical" evidence="1">
    <location>
        <begin position="7"/>
        <end position="27"/>
    </location>
</feature>
<name>A0A1M5XV28_9CLOT</name>
<organism evidence="2 3">
    <name type="scientific">Clostridium grantii DSM 8605</name>
    <dbReference type="NCBI Taxonomy" id="1121316"/>
    <lineage>
        <taxon>Bacteria</taxon>
        <taxon>Bacillati</taxon>
        <taxon>Bacillota</taxon>
        <taxon>Clostridia</taxon>
        <taxon>Eubacteriales</taxon>
        <taxon>Clostridiaceae</taxon>
        <taxon>Clostridium</taxon>
    </lineage>
</organism>
<reference evidence="2 3" key="1">
    <citation type="submission" date="2016-11" db="EMBL/GenBank/DDBJ databases">
        <authorList>
            <person name="Jaros S."/>
            <person name="Januszkiewicz K."/>
            <person name="Wedrychowicz H."/>
        </authorList>
    </citation>
    <scope>NUCLEOTIDE SEQUENCE [LARGE SCALE GENOMIC DNA]</scope>
    <source>
        <strain evidence="2 3">DSM 8605</strain>
    </source>
</reference>
<keyword evidence="1" id="KW-1133">Transmembrane helix</keyword>
<evidence type="ECO:0000256" key="1">
    <source>
        <dbReference type="SAM" id="Phobius"/>
    </source>
</evidence>
<evidence type="ECO:0000313" key="3">
    <source>
        <dbReference type="Proteomes" id="UP000184447"/>
    </source>
</evidence>
<dbReference type="Proteomes" id="UP000184447">
    <property type="component" value="Unassembled WGS sequence"/>
</dbReference>
<dbReference type="AlphaFoldDB" id="A0A1M5XV28"/>
<keyword evidence="1" id="KW-0812">Transmembrane</keyword>
<dbReference type="Pfam" id="PF14286">
    <property type="entry name" value="DHHW"/>
    <property type="match status" value="1"/>
</dbReference>
<dbReference type="InterPro" id="IPR025945">
    <property type="entry name" value="DHHW"/>
</dbReference>
<keyword evidence="3" id="KW-1185">Reference proteome</keyword>
<gene>
    <name evidence="2" type="ORF">SAMN02745207_03957</name>
</gene>
<dbReference type="STRING" id="1121316.SAMN02745207_03957"/>
<evidence type="ECO:0000313" key="2">
    <source>
        <dbReference type="EMBL" id="SHI03650.1"/>
    </source>
</evidence>
<dbReference type="RefSeq" id="WP_242950723.1">
    <property type="nucleotide sequence ID" value="NZ_FQXM01000038.1"/>
</dbReference>
<keyword evidence="1" id="KW-0472">Membrane</keyword>
<protein>
    <submittedName>
        <fullName evidence="2">DHHW protein</fullName>
    </submittedName>
</protein>
<proteinExistence type="predicted"/>
<accession>A0A1M5XV28</accession>
<sequence>MNKISDKIITIVFMLFLIIINILNIIIPDRYFSQVENRILAQVPKFSLNNMISGRFTNKFEEYITDQFPLRDFWVSVKSDVERFTLKTFNNGIYFGEDGYLLEDYKRTNEQLLSNINSINTFSKAMPNIKTYFLLAPNSVKIYEDKLPLFASPYNQSKTLEKVEAQLNANVNFINVYAEMVNKKNEYIYFKTDHHWTMRGAYYAYKELCNKLNLKAYSINDFNSIIIDKSFYGTFYSKASNRHILPDSIEIFTPKIKNKYKIEYIDTGKSSDSFYEYSHLNKKDKYSIFLDGNHALTTITTNIKNEKRLVIFKDSYAHSLIPFLANHYEEIHIIDLRYYKLNIYDYIKQNNINEALFLYNISSFSKDESIKYLELLF</sequence>
<dbReference type="EMBL" id="FQXM01000038">
    <property type="protein sequence ID" value="SHI03650.1"/>
    <property type="molecule type" value="Genomic_DNA"/>
</dbReference>